<evidence type="ECO:0000313" key="3">
    <source>
        <dbReference type="Proteomes" id="UP000226080"/>
    </source>
</evidence>
<accession>A0AB74N531</accession>
<keyword evidence="3" id="KW-1185">Reference proteome</keyword>
<name>A0AB74N531_AGGAC</name>
<evidence type="ECO:0000313" key="4">
    <source>
        <dbReference type="Proteomes" id="UP000323012"/>
    </source>
</evidence>
<gene>
    <name evidence="1" type="ORF">CQR80_07405</name>
    <name evidence="2" type="ORF">FXB79_04845</name>
</gene>
<reference evidence="1 3" key="1">
    <citation type="submission" date="2017-10" db="EMBL/GenBank/DDBJ databases">
        <title>Draft genome sequences of Aggregatibacter actinomycetemcomitans strains 310a and 310b.</title>
        <authorList>
            <person name="May A.C."/>
            <person name="Ohta H."/>
            <person name="Maeda H."/>
            <person name="Kokeguchi S."/>
            <person name="Cugini C."/>
        </authorList>
    </citation>
    <scope>NUCLEOTIDE SEQUENCE [LARGE SCALE GENOMIC DNA]</scope>
    <source>
        <strain evidence="1 3">310b</strain>
    </source>
</reference>
<dbReference type="Proteomes" id="UP000323012">
    <property type="component" value="Unassembled WGS sequence"/>
</dbReference>
<proteinExistence type="predicted"/>
<dbReference type="EMBL" id="VSED01000010">
    <property type="protein sequence ID" value="TYA39126.1"/>
    <property type="molecule type" value="Genomic_DNA"/>
</dbReference>
<protein>
    <submittedName>
        <fullName evidence="2">Uncharacterized protein</fullName>
    </submittedName>
</protein>
<evidence type="ECO:0000313" key="1">
    <source>
        <dbReference type="EMBL" id="PHO20288.1"/>
    </source>
</evidence>
<organism evidence="2 4">
    <name type="scientific">Aggregatibacter actinomycetemcomitans</name>
    <name type="common">Actinobacillus actinomycetemcomitans</name>
    <name type="synonym">Haemophilus actinomycetemcomitans</name>
    <dbReference type="NCBI Taxonomy" id="714"/>
    <lineage>
        <taxon>Bacteria</taxon>
        <taxon>Pseudomonadati</taxon>
        <taxon>Pseudomonadota</taxon>
        <taxon>Gammaproteobacteria</taxon>
        <taxon>Pasteurellales</taxon>
        <taxon>Pasteurellaceae</taxon>
        <taxon>Aggregatibacter</taxon>
    </lineage>
</organism>
<comment type="caution">
    <text evidence="2">The sequence shown here is derived from an EMBL/GenBank/DDBJ whole genome shotgun (WGS) entry which is preliminary data.</text>
</comment>
<sequence length="80" mass="9129">MLLRGKSAHRQIRYDFGFQLQAGLSNGIIPFHQHLIPSKLVKYYLINLTVSALNSELKKRLAFFMVNTLVDGILLPIKDC</sequence>
<dbReference type="Proteomes" id="UP000226080">
    <property type="component" value="Unassembled WGS sequence"/>
</dbReference>
<evidence type="ECO:0000313" key="2">
    <source>
        <dbReference type="EMBL" id="TYA39126.1"/>
    </source>
</evidence>
<dbReference type="EMBL" id="PCGW01000013">
    <property type="protein sequence ID" value="PHO20288.1"/>
    <property type="molecule type" value="Genomic_DNA"/>
</dbReference>
<dbReference type="AlphaFoldDB" id="A0AB74N531"/>
<reference evidence="2 4" key="2">
    <citation type="submission" date="2019-08" db="EMBL/GenBank/DDBJ databases">
        <title>Whole genome sequencing of Aggregatibacter actinomycetemcomitans cultured from blood stream infections in Denmark reveals a novel phylogenetic lineage expressing serotype a membrane O polysaccharide.</title>
        <authorList>
            <person name="Nedergaard S."/>
            <person name="Kobel C.M."/>
            <person name="Nielsen M.B."/>
            <person name="Moeller R.T."/>
            <person name="Jensen A.B."/>
            <person name="Noerskov-Lauritsen N."/>
        </authorList>
    </citation>
    <scope>NUCLEOTIDE SEQUENCE [LARGE SCALE GENOMIC DNA]</scope>
    <source>
        <strain evidence="2 4">PN_563</strain>
    </source>
</reference>